<dbReference type="Pfam" id="PF02721">
    <property type="entry name" value="DUF223"/>
    <property type="match status" value="1"/>
</dbReference>
<dbReference type="Gene3D" id="2.40.50.140">
    <property type="entry name" value="Nucleic acid-binding proteins"/>
    <property type="match status" value="2"/>
</dbReference>
<dbReference type="Proteomes" id="UP000289340">
    <property type="component" value="Chromosome 8"/>
</dbReference>
<protein>
    <recommendedName>
        <fullName evidence="1">Replication protein A 70 kDa DNA-binding subunit B/D first OB fold domain-containing protein</fullName>
    </recommendedName>
</protein>
<dbReference type="InterPro" id="IPR003871">
    <property type="entry name" value="RFA1B/D_OB_1st"/>
</dbReference>
<comment type="caution">
    <text evidence="2">The sequence shown here is derived from an EMBL/GenBank/DDBJ whole genome shotgun (WGS) entry which is preliminary data.</text>
</comment>
<dbReference type="PANTHER" id="PTHR47165">
    <property type="entry name" value="OS03G0429900 PROTEIN"/>
    <property type="match status" value="1"/>
</dbReference>
<accession>A0A445JKK8</accession>
<dbReference type="CDD" id="cd04480">
    <property type="entry name" value="RPA1_DBD_A_like"/>
    <property type="match status" value="1"/>
</dbReference>
<organism evidence="2 3">
    <name type="scientific">Glycine soja</name>
    <name type="common">Wild soybean</name>
    <dbReference type="NCBI Taxonomy" id="3848"/>
    <lineage>
        <taxon>Eukaryota</taxon>
        <taxon>Viridiplantae</taxon>
        <taxon>Streptophyta</taxon>
        <taxon>Embryophyta</taxon>
        <taxon>Tracheophyta</taxon>
        <taxon>Spermatophyta</taxon>
        <taxon>Magnoliopsida</taxon>
        <taxon>eudicotyledons</taxon>
        <taxon>Gunneridae</taxon>
        <taxon>Pentapetalae</taxon>
        <taxon>rosids</taxon>
        <taxon>fabids</taxon>
        <taxon>Fabales</taxon>
        <taxon>Fabaceae</taxon>
        <taxon>Papilionoideae</taxon>
        <taxon>50 kb inversion clade</taxon>
        <taxon>NPAAA clade</taxon>
        <taxon>indigoferoid/millettioid clade</taxon>
        <taxon>Phaseoleae</taxon>
        <taxon>Glycine</taxon>
        <taxon>Glycine subgen. Soja</taxon>
    </lineage>
</organism>
<keyword evidence="3" id="KW-1185">Reference proteome</keyword>
<dbReference type="PANTHER" id="PTHR47165:SF4">
    <property type="entry name" value="OS03G0429900 PROTEIN"/>
    <property type="match status" value="1"/>
</dbReference>
<evidence type="ECO:0000313" key="2">
    <source>
        <dbReference type="EMBL" id="RZB99035.1"/>
    </source>
</evidence>
<evidence type="ECO:0000313" key="3">
    <source>
        <dbReference type="Proteomes" id="UP000289340"/>
    </source>
</evidence>
<dbReference type="SUPFAM" id="SSF50249">
    <property type="entry name" value="Nucleic acid-binding proteins"/>
    <property type="match status" value="1"/>
</dbReference>
<dbReference type="EMBL" id="QZWG01000008">
    <property type="protein sequence ID" value="RZB99035.1"/>
    <property type="molecule type" value="Genomic_DNA"/>
</dbReference>
<gene>
    <name evidence="2" type="ORF">D0Y65_021772</name>
</gene>
<proteinExistence type="predicted"/>
<evidence type="ECO:0000259" key="1">
    <source>
        <dbReference type="Pfam" id="PF02721"/>
    </source>
</evidence>
<name>A0A445JKK8_GLYSO</name>
<dbReference type="AlphaFoldDB" id="A0A445JKK8"/>
<feature type="domain" description="Replication protein A 70 kDa DNA-binding subunit B/D first OB fold" evidence="1">
    <location>
        <begin position="4"/>
        <end position="108"/>
    </location>
</feature>
<reference evidence="2 3" key="1">
    <citation type="submission" date="2018-09" db="EMBL/GenBank/DDBJ databases">
        <title>A high-quality reference genome of wild soybean provides a powerful tool to mine soybean genomes.</title>
        <authorList>
            <person name="Xie M."/>
            <person name="Chung C.Y.L."/>
            <person name="Li M.-W."/>
            <person name="Wong F.-L."/>
            <person name="Chan T.-F."/>
            <person name="Lam H.-M."/>
        </authorList>
    </citation>
    <scope>NUCLEOTIDE SEQUENCE [LARGE SCALE GENOMIC DNA]</scope>
    <source>
        <strain evidence="3">cv. W05</strain>
        <tissue evidence="2">Hypocotyl of etiolated seedlings</tissue>
    </source>
</reference>
<sequence length="196" mass="22581">MANKHNSVSEINVEKESWRIMVRVVCLWMVSNVSTHKQTYASKIPLSMEMVLVDSKGDRIHGFVKRTLIYKFEKSLQEGKVYSVQFFGVTDNGGIYRTTHHKYKIVFSTPLRLHWWTMQVFQTLFVLGILTGVGTERENEKNGRRTRMNVIQIEDDEFSIECTLCGPFVDEINAFLASGEVEDVVVIVHLAKVKCF</sequence>
<dbReference type="InterPro" id="IPR012340">
    <property type="entry name" value="NA-bd_OB-fold"/>
</dbReference>